<dbReference type="AlphaFoldDB" id="A0AAN9M8J3"/>
<accession>A0AAN9M8J3</accession>
<dbReference type="Proteomes" id="UP001367508">
    <property type="component" value="Unassembled WGS sequence"/>
</dbReference>
<proteinExistence type="predicted"/>
<organism evidence="1 2">
    <name type="scientific">Canavalia gladiata</name>
    <name type="common">Sword bean</name>
    <name type="synonym">Dolichos gladiatus</name>
    <dbReference type="NCBI Taxonomy" id="3824"/>
    <lineage>
        <taxon>Eukaryota</taxon>
        <taxon>Viridiplantae</taxon>
        <taxon>Streptophyta</taxon>
        <taxon>Embryophyta</taxon>
        <taxon>Tracheophyta</taxon>
        <taxon>Spermatophyta</taxon>
        <taxon>Magnoliopsida</taxon>
        <taxon>eudicotyledons</taxon>
        <taxon>Gunneridae</taxon>
        <taxon>Pentapetalae</taxon>
        <taxon>rosids</taxon>
        <taxon>fabids</taxon>
        <taxon>Fabales</taxon>
        <taxon>Fabaceae</taxon>
        <taxon>Papilionoideae</taxon>
        <taxon>50 kb inversion clade</taxon>
        <taxon>NPAAA clade</taxon>
        <taxon>indigoferoid/millettioid clade</taxon>
        <taxon>Phaseoleae</taxon>
        <taxon>Canavalia</taxon>
    </lineage>
</organism>
<gene>
    <name evidence="1" type="ORF">VNO77_07603</name>
</gene>
<comment type="caution">
    <text evidence="1">The sequence shown here is derived from an EMBL/GenBank/DDBJ whole genome shotgun (WGS) entry which is preliminary data.</text>
</comment>
<protein>
    <submittedName>
        <fullName evidence="1">Uncharacterized protein</fullName>
    </submittedName>
</protein>
<reference evidence="1 2" key="1">
    <citation type="submission" date="2024-01" db="EMBL/GenBank/DDBJ databases">
        <title>The genomes of 5 underutilized Papilionoideae crops provide insights into root nodulation and disease resistanc.</title>
        <authorList>
            <person name="Jiang F."/>
        </authorList>
    </citation>
    <scope>NUCLEOTIDE SEQUENCE [LARGE SCALE GENOMIC DNA]</scope>
    <source>
        <strain evidence="1">LVBAO_FW01</strain>
        <tissue evidence="1">Leaves</tissue>
    </source>
</reference>
<keyword evidence="2" id="KW-1185">Reference proteome</keyword>
<evidence type="ECO:0000313" key="1">
    <source>
        <dbReference type="EMBL" id="KAK7349846.1"/>
    </source>
</evidence>
<dbReference type="EMBL" id="JAYMYQ010000002">
    <property type="protein sequence ID" value="KAK7349846.1"/>
    <property type="molecule type" value="Genomic_DNA"/>
</dbReference>
<sequence length="130" mass="15037">MREIRPNFKPNLVRHIGNNDMARGKWTLMKSSWPRAMIGVKIYLDECTSITLHACFMGWAIIIPHSLPNHILELFTHKLMLQSRENFLVSKCMPDVNRKRCPKAALFGQHPGKFLTAPNLSILTWLPCQR</sequence>
<evidence type="ECO:0000313" key="2">
    <source>
        <dbReference type="Proteomes" id="UP001367508"/>
    </source>
</evidence>
<name>A0AAN9M8J3_CANGL</name>